<organism evidence="1 2">
    <name type="scientific">Candidatus Muproteobacteria bacterium RBG_16_60_9</name>
    <dbReference type="NCBI Taxonomy" id="1817755"/>
    <lineage>
        <taxon>Bacteria</taxon>
        <taxon>Pseudomonadati</taxon>
        <taxon>Pseudomonadota</taxon>
        <taxon>Candidatus Muproteobacteria</taxon>
    </lineage>
</organism>
<sequence length="409" mass="45013">MAASGLVCAADWKLGGHAKYQYRYTDYRADDLNAALGADPARDQSLDLRLQVDGGTGPWDASVHYEFLTIDGDSLSARRRGTALGLIRSGAATGLPDDRRRLFDFTDTVSDRDRTAAVQRLDRLAIGYRDGGRSLRFGRQALSWGNGLVFQPLDFINPFAPTAIDKEYKTGEDMLYAQGAFPSQTDLQAIVAPRRDPTTHDVESSESTYAIKLRLRAGAVDLDLLGARHVGEDLAGFGLVRSVGGAVWRFDALYMDIDNSSHDAWSIVTNLDYSWVWRGTNFYGYVEYFRNGVGESKRANYATPNSALVARIARGELFTLARDYAAIATQVELHPLVNVFGSLIWNLNDGSAFLQVRGIYDWRQDAQLSAGVNIGFGDRGDEFGGIAVAGSSVFIAPGRSFFLRTAYYF</sequence>
<evidence type="ECO:0000313" key="1">
    <source>
        <dbReference type="EMBL" id="OGI70045.1"/>
    </source>
</evidence>
<comment type="caution">
    <text evidence="1">The sequence shown here is derived from an EMBL/GenBank/DDBJ whole genome shotgun (WGS) entry which is preliminary data.</text>
</comment>
<name>A0A1F6VKN4_9PROT</name>
<accession>A0A1F6VKN4</accession>
<dbReference type="EMBL" id="MFSP01000008">
    <property type="protein sequence ID" value="OGI70045.1"/>
    <property type="molecule type" value="Genomic_DNA"/>
</dbReference>
<gene>
    <name evidence="1" type="ORF">A2W18_03495</name>
</gene>
<dbReference type="AlphaFoldDB" id="A0A1F6VKN4"/>
<dbReference type="Proteomes" id="UP000179076">
    <property type="component" value="Unassembled WGS sequence"/>
</dbReference>
<evidence type="ECO:0000313" key="2">
    <source>
        <dbReference type="Proteomes" id="UP000179076"/>
    </source>
</evidence>
<reference evidence="1 2" key="1">
    <citation type="journal article" date="2016" name="Nat. Commun.">
        <title>Thousands of microbial genomes shed light on interconnected biogeochemical processes in an aquifer system.</title>
        <authorList>
            <person name="Anantharaman K."/>
            <person name="Brown C.T."/>
            <person name="Hug L.A."/>
            <person name="Sharon I."/>
            <person name="Castelle C.J."/>
            <person name="Probst A.J."/>
            <person name="Thomas B.C."/>
            <person name="Singh A."/>
            <person name="Wilkins M.J."/>
            <person name="Karaoz U."/>
            <person name="Brodie E.L."/>
            <person name="Williams K.H."/>
            <person name="Hubbard S.S."/>
            <person name="Banfield J.F."/>
        </authorList>
    </citation>
    <scope>NUCLEOTIDE SEQUENCE [LARGE SCALE GENOMIC DNA]</scope>
</reference>
<protein>
    <recommendedName>
        <fullName evidence="3">Alginate export domain-containing protein</fullName>
    </recommendedName>
</protein>
<proteinExistence type="predicted"/>
<evidence type="ECO:0008006" key="3">
    <source>
        <dbReference type="Google" id="ProtNLM"/>
    </source>
</evidence>